<protein>
    <recommendedName>
        <fullName evidence="1">DUF6884 domain-containing protein</fullName>
    </recommendedName>
</protein>
<evidence type="ECO:0000313" key="3">
    <source>
        <dbReference type="Proteomes" id="UP000034392"/>
    </source>
</evidence>
<dbReference type="PATRIC" id="fig|1267766.3.peg.583"/>
<reference evidence="2" key="1">
    <citation type="submission" date="2015-05" db="EMBL/GenBank/DDBJ databases">
        <title>The complete genome of Altererythrobacter atlanticus strain 26DY36.</title>
        <authorList>
            <person name="Wu Y.-H."/>
            <person name="Cheng H."/>
            <person name="Wu X.-W."/>
        </authorList>
    </citation>
    <scope>NUCLEOTIDE SEQUENCE [LARGE SCALE GENOMIC DNA]</scope>
    <source>
        <strain evidence="2">26DY36</strain>
    </source>
</reference>
<dbReference type="Proteomes" id="UP000034392">
    <property type="component" value="Chromosome"/>
</dbReference>
<gene>
    <name evidence="2" type="ORF">WYH_00577</name>
</gene>
<organism evidence="2 3">
    <name type="scientific">Croceibacterium atlanticum</name>
    <dbReference type="NCBI Taxonomy" id="1267766"/>
    <lineage>
        <taxon>Bacteria</taxon>
        <taxon>Pseudomonadati</taxon>
        <taxon>Pseudomonadota</taxon>
        <taxon>Alphaproteobacteria</taxon>
        <taxon>Sphingomonadales</taxon>
        <taxon>Erythrobacteraceae</taxon>
        <taxon>Croceibacterium</taxon>
    </lineage>
</organism>
<dbReference type="EMBL" id="CP011452">
    <property type="protein sequence ID" value="AKH41634.1"/>
    <property type="molecule type" value="Genomic_DNA"/>
</dbReference>
<keyword evidence="3" id="KW-1185">Reference proteome</keyword>
<dbReference type="AlphaFoldDB" id="A0A0F7KQ04"/>
<proteinExistence type="predicted"/>
<dbReference type="KEGG" id="aay:WYH_00577"/>
<feature type="domain" description="DUF6884" evidence="1">
    <location>
        <begin position="44"/>
        <end position="175"/>
    </location>
</feature>
<dbReference type="Pfam" id="PF21818">
    <property type="entry name" value="DUF6884"/>
    <property type="match status" value="1"/>
</dbReference>
<accession>A0A0F7KQ04</accession>
<evidence type="ECO:0000259" key="1">
    <source>
        <dbReference type="Pfam" id="PF21818"/>
    </source>
</evidence>
<dbReference type="STRING" id="1267766.WYH_00577"/>
<dbReference type="InterPro" id="IPR049251">
    <property type="entry name" value="DUF6884"/>
</dbReference>
<sequence>MNVWFHFDLTGDPIEAPAARRIPTSPVKPSSPIRDVSDWSGALALISCTKAKLSKSAPARDLYSSPAFQMKRQLAERAGASWVVLSAKHGLLQPDDVVEPYDETLTTMGVTARKAWARNVLPTLIPLAREAGHVVCLAGQRYIEFLVQPMTEAGVSVSQPLKGLRQGEQLAWLTQHQ</sequence>
<evidence type="ECO:0000313" key="2">
    <source>
        <dbReference type="EMBL" id="AKH41634.1"/>
    </source>
</evidence>
<name>A0A0F7KQ04_9SPHN</name>